<gene>
    <name evidence="1" type="ORF">EFK50_01705</name>
</gene>
<comment type="caution">
    <text evidence="1">The sequence shown here is derived from an EMBL/GenBank/DDBJ whole genome shotgun (WGS) entry which is preliminary data.</text>
</comment>
<keyword evidence="2" id="KW-1185">Reference proteome</keyword>
<dbReference type="Proteomes" id="UP000267128">
    <property type="component" value="Unassembled WGS sequence"/>
</dbReference>
<reference evidence="1 2" key="1">
    <citation type="submission" date="2018-11" db="EMBL/GenBank/DDBJ databases">
        <authorList>
            <person name="Li F."/>
        </authorList>
    </citation>
    <scope>NUCLEOTIDE SEQUENCE [LARGE SCALE GENOMIC DNA]</scope>
    <source>
        <strain evidence="1 2">Gsoil 097</strain>
    </source>
</reference>
<dbReference type="EMBL" id="RJSE01000002">
    <property type="protein sequence ID" value="RNL65784.1"/>
    <property type="molecule type" value="Genomic_DNA"/>
</dbReference>
<protein>
    <submittedName>
        <fullName evidence="1">Uncharacterized protein</fullName>
    </submittedName>
</protein>
<accession>A0A3N0CQQ3</accession>
<evidence type="ECO:0000313" key="2">
    <source>
        <dbReference type="Proteomes" id="UP000267128"/>
    </source>
</evidence>
<organism evidence="1 2">
    <name type="scientific">Nocardioides marmoriginsengisoli</name>
    <dbReference type="NCBI Taxonomy" id="661483"/>
    <lineage>
        <taxon>Bacteria</taxon>
        <taxon>Bacillati</taxon>
        <taxon>Actinomycetota</taxon>
        <taxon>Actinomycetes</taxon>
        <taxon>Propionibacteriales</taxon>
        <taxon>Nocardioidaceae</taxon>
        <taxon>Nocardioides</taxon>
    </lineage>
</organism>
<evidence type="ECO:0000313" key="1">
    <source>
        <dbReference type="EMBL" id="RNL65784.1"/>
    </source>
</evidence>
<name>A0A3N0CQQ3_9ACTN</name>
<sequence length="163" mass="17835">MVRAGEELLPVLLEYVDAQFELTGIGYPLGILMELEDEEVDEGDAEEWPVEGISVLQRHDYVVTDEDAVLAAGRQAYLQAWPEDDEAAAAADVNHVGRALYQVAHAEGWGSLRKVPGLAPVGGFTGVVRQDELLGPDPDDWAAEVLDEDAELLYCQEDVFRAP</sequence>
<proteinExistence type="predicted"/>
<dbReference type="AlphaFoldDB" id="A0A3N0CQQ3"/>